<name>A0ABS8VM17_DATST</name>
<evidence type="ECO:0000256" key="2">
    <source>
        <dbReference type="ARBA" id="ARBA00022801"/>
    </source>
</evidence>
<keyword evidence="1" id="KW-0547">Nucleotide-binding</keyword>
<dbReference type="InterPro" id="IPR057416">
    <property type="entry name" value="SH3_ISE2"/>
</dbReference>
<keyword evidence="3" id="KW-0347">Helicase</keyword>
<evidence type="ECO:0000313" key="8">
    <source>
        <dbReference type="Proteomes" id="UP000823775"/>
    </source>
</evidence>
<dbReference type="PANTHER" id="PTHR12131">
    <property type="entry name" value="ATP-DEPENDENT RNA AND DNA HELICASE"/>
    <property type="match status" value="1"/>
</dbReference>
<keyword evidence="8" id="KW-1185">Reference proteome</keyword>
<dbReference type="InterPro" id="IPR011545">
    <property type="entry name" value="DEAD/DEAH_box_helicase_dom"/>
</dbReference>
<feature type="domain" description="ISE2-like SH3" evidence="6">
    <location>
        <begin position="430"/>
        <end position="477"/>
    </location>
</feature>
<evidence type="ECO:0000256" key="3">
    <source>
        <dbReference type="ARBA" id="ARBA00022806"/>
    </source>
</evidence>
<accession>A0ABS8VM17</accession>
<feature type="domain" description="DEAD/DEAH-box helicase" evidence="5">
    <location>
        <begin position="19"/>
        <end position="85"/>
    </location>
</feature>
<dbReference type="SUPFAM" id="SSF52540">
    <property type="entry name" value="P-loop containing nucleoside triphosphate hydrolases"/>
    <property type="match status" value="2"/>
</dbReference>
<evidence type="ECO:0000313" key="7">
    <source>
        <dbReference type="EMBL" id="MCE0481854.1"/>
    </source>
</evidence>
<dbReference type="Gene3D" id="3.40.50.300">
    <property type="entry name" value="P-loop containing nucleotide triphosphate hydrolases"/>
    <property type="match status" value="3"/>
</dbReference>
<dbReference type="InterPro" id="IPR027417">
    <property type="entry name" value="P-loop_NTPase"/>
</dbReference>
<dbReference type="Proteomes" id="UP000823775">
    <property type="component" value="Unassembled WGS sequence"/>
</dbReference>
<keyword evidence="2" id="KW-0378">Hydrolase</keyword>
<evidence type="ECO:0000259" key="5">
    <source>
        <dbReference type="Pfam" id="PF00270"/>
    </source>
</evidence>
<gene>
    <name evidence="7" type="ORF">HAX54_039943</name>
</gene>
<proteinExistence type="predicted"/>
<evidence type="ECO:0000256" key="4">
    <source>
        <dbReference type="ARBA" id="ARBA00022840"/>
    </source>
</evidence>
<comment type="caution">
    <text evidence="7">The sequence shown here is derived from an EMBL/GenBank/DDBJ whole genome shotgun (WGS) entry which is preliminary data.</text>
</comment>
<keyword evidence="4" id="KW-0067">ATP-binding</keyword>
<dbReference type="InterPro" id="IPR050699">
    <property type="entry name" value="RNA-DNA_Helicase"/>
</dbReference>
<evidence type="ECO:0000256" key="1">
    <source>
        <dbReference type="ARBA" id="ARBA00022741"/>
    </source>
</evidence>
<sequence>MELLDANELASFILFGIDKFQRLSIQAFLRGSSVVVSAPTSSGKTLIEVEAAAIATVARGRRLFYTTPLKRCSVLLIMTTEILRNMLYQSVGIASSDGGLHVDIHGRTELVTSTKRPVPLTWHFPQRQLYYLLDDKGTSTNRKLSFLTTYSMMNPAVNYTGKKGSKRRKSRRQPMFAPFQRMMKHIRRTGTSNYPHAVASKGKDMLHKQFGSSSAGKDVMQLSNILKTAGYWMMKGLRRGVAAHHAGCLPLWKSFIEDLFQRAKGANSGRIQLSSNELFQMAGRAGRRGIDEKGHVVLVQTPFEGPEECCKVLFSGLQPLVSQFTASYGMVLNLVAGAKVTRRSTDLDEIKSHAAGRTLEEARKLIEQSFGRKGHRELNWRKKNGAGKSVLIETFVKGARRWTPSIHVWNNDAFALKAVVENFELGDIGGFPNVISLSLADALPREIMAELLDKAEMQWQKLAVSELGGLWCMEGSFGDMVLEFKRAGFK</sequence>
<reference evidence="7 8" key="1">
    <citation type="journal article" date="2021" name="BMC Genomics">
        <title>Datura genome reveals duplications of psychoactive alkaloid biosynthetic genes and high mutation rate following tissue culture.</title>
        <authorList>
            <person name="Rajewski A."/>
            <person name="Carter-House D."/>
            <person name="Stajich J."/>
            <person name="Litt A."/>
        </authorList>
    </citation>
    <scope>NUCLEOTIDE SEQUENCE [LARGE SCALE GENOMIC DNA]</scope>
    <source>
        <strain evidence="7">AR-01</strain>
    </source>
</reference>
<organism evidence="7 8">
    <name type="scientific">Datura stramonium</name>
    <name type="common">Jimsonweed</name>
    <name type="synonym">Common thornapple</name>
    <dbReference type="NCBI Taxonomy" id="4076"/>
    <lineage>
        <taxon>Eukaryota</taxon>
        <taxon>Viridiplantae</taxon>
        <taxon>Streptophyta</taxon>
        <taxon>Embryophyta</taxon>
        <taxon>Tracheophyta</taxon>
        <taxon>Spermatophyta</taxon>
        <taxon>Magnoliopsida</taxon>
        <taxon>eudicotyledons</taxon>
        <taxon>Gunneridae</taxon>
        <taxon>Pentapetalae</taxon>
        <taxon>asterids</taxon>
        <taxon>lamiids</taxon>
        <taxon>Solanales</taxon>
        <taxon>Solanaceae</taxon>
        <taxon>Solanoideae</taxon>
        <taxon>Datureae</taxon>
        <taxon>Datura</taxon>
    </lineage>
</organism>
<dbReference type="Pfam" id="PF25446">
    <property type="entry name" value="SH3_ISE2"/>
    <property type="match status" value="1"/>
</dbReference>
<protein>
    <submittedName>
        <fullName evidence="7">Uncharacterized protein</fullName>
    </submittedName>
</protein>
<dbReference type="EMBL" id="JACEIK010005588">
    <property type="protein sequence ID" value="MCE0481854.1"/>
    <property type="molecule type" value="Genomic_DNA"/>
</dbReference>
<dbReference type="Pfam" id="PF00270">
    <property type="entry name" value="DEAD"/>
    <property type="match status" value="1"/>
</dbReference>
<evidence type="ECO:0000259" key="6">
    <source>
        <dbReference type="Pfam" id="PF25446"/>
    </source>
</evidence>
<dbReference type="PANTHER" id="PTHR12131:SF1">
    <property type="entry name" value="ATP-DEPENDENT RNA HELICASE SUPV3L1, MITOCHONDRIAL-RELATED"/>
    <property type="match status" value="1"/>
</dbReference>